<reference evidence="6" key="2">
    <citation type="journal article" date="2021" name="Microbiome">
        <title>Successional dynamics and alternative stable states in a saline activated sludge microbial community over 9 years.</title>
        <authorList>
            <person name="Wang Y."/>
            <person name="Ye J."/>
            <person name="Ju F."/>
            <person name="Liu L."/>
            <person name="Boyd J.A."/>
            <person name="Deng Y."/>
            <person name="Parks D.H."/>
            <person name="Jiang X."/>
            <person name="Yin X."/>
            <person name="Woodcroft B.J."/>
            <person name="Tyson G.W."/>
            <person name="Hugenholtz P."/>
            <person name="Polz M.F."/>
            <person name="Zhang T."/>
        </authorList>
    </citation>
    <scope>NUCLEOTIDE SEQUENCE</scope>
    <source>
        <strain evidence="6">HKST-UBA02</strain>
    </source>
</reference>
<dbReference type="Pfam" id="PF07724">
    <property type="entry name" value="AAA_2"/>
    <property type="match status" value="1"/>
</dbReference>
<dbReference type="GO" id="GO:0005524">
    <property type="term" value="F:ATP binding"/>
    <property type="evidence" value="ECO:0007669"/>
    <property type="project" value="UniProtKB-KW"/>
</dbReference>
<dbReference type="SUPFAM" id="SSF52540">
    <property type="entry name" value="P-loop containing nucleoside triphosphate hydrolases"/>
    <property type="match status" value="2"/>
</dbReference>
<evidence type="ECO:0000313" key="6">
    <source>
        <dbReference type="EMBL" id="MCA9397827.1"/>
    </source>
</evidence>
<dbReference type="Pfam" id="PF17871">
    <property type="entry name" value="AAA_lid_9"/>
    <property type="match status" value="1"/>
</dbReference>
<dbReference type="AlphaFoldDB" id="A0A955RX66"/>
<dbReference type="PANTHER" id="PTHR11638:SF18">
    <property type="entry name" value="HEAT SHOCK PROTEIN 104"/>
    <property type="match status" value="1"/>
</dbReference>
<name>A0A955RX66_UNCKA</name>
<dbReference type="InterPro" id="IPR003959">
    <property type="entry name" value="ATPase_AAA_core"/>
</dbReference>
<dbReference type="Gene3D" id="3.40.50.300">
    <property type="entry name" value="P-loop containing nucleotide triphosphate hydrolases"/>
    <property type="match status" value="2"/>
</dbReference>
<accession>A0A955RX66</accession>
<feature type="transmembrane region" description="Helical" evidence="4">
    <location>
        <begin position="110"/>
        <end position="128"/>
    </location>
</feature>
<keyword evidence="1" id="KW-0677">Repeat</keyword>
<proteinExistence type="predicted"/>
<evidence type="ECO:0000259" key="5">
    <source>
        <dbReference type="SMART" id="SM00382"/>
    </source>
</evidence>
<dbReference type="Pfam" id="PF00004">
    <property type="entry name" value="AAA"/>
    <property type="match status" value="1"/>
</dbReference>
<evidence type="ECO:0000256" key="4">
    <source>
        <dbReference type="SAM" id="Phobius"/>
    </source>
</evidence>
<gene>
    <name evidence="6" type="ORF">KC573_03280</name>
</gene>
<keyword evidence="4" id="KW-1133">Transmembrane helix</keyword>
<feature type="non-terminal residue" evidence="6">
    <location>
        <position position="575"/>
    </location>
</feature>
<keyword evidence="4" id="KW-0472">Membrane</keyword>
<keyword evidence="6" id="KW-0645">Protease</keyword>
<dbReference type="InterPro" id="IPR050130">
    <property type="entry name" value="ClpA_ClpB"/>
</dbReference>
<dbReference type="SMART" id="SM00382">
    <property type="entry name" value="AAA"/>
    <property type="match status" value="1"/>
</dbReference>
<dbReference type="GO" id="GO:0034605">
    <property type="term" value="P:cellular response to heat"/>
    <property type="evidence" value="ECO:0007669"/>
    <property type="project" value="TreeGrafter"/>
</dbReference>
<dbReference type="GO" id="GO:0008233">
    <property type="term" value="F:peptidase activity"/>
    <property type="evidence" value="ECO:0007669"/>
    <property type="project" value="UniProtKB-KW"/>
</dbReference>
<dbReference type="GO" id="GO:0006508">
    <property type="term" value="P:proteolysis"/>
    <property type="evidence" value="ECO:0007669"/>
    <property type="project" value="UniProtKB-KW"/>
</dbReference>
<comment type="caution">
    <text evidence="6">The sequence shown here is derived from an EMBL/GenBank/DDBJ whole genome shotgun (WGS) entry which is preliminary data.</text>
</comment>
<dbReference type="GO" id="GO:0005737">
    <property type="term" value="C:cytoplasm"/>
    <property type="evidence" value="ECO:0007669"/>
    <property type="project" value="TreeGrafter"/>
</dbReference>
<evidence type="ECO:0000313" key="7">
    <source>
        <dbReference type="Proteomes" id="UP000699691"/>
    </source>
</evidence>
<dbReference type="InterPro" id="IPR027417">
    <property type="entry name" value="P-loop_NTPase"/>
</dbReference>
<keyword evidence="4" id="KW-0812">Transmembrane</keyword>
<protein>
    <submittedName>
        <fullName evidence="6">ATP-dependent Clp protease ATP-binding subunit</fullName>
    </submittedName>
</protein>
<dbReference type="CDD" id="cd00009">
    <property type="entry name" value="AAA"/>
    <property type="match status" value="1"/>
</dbReference>
<feature type="transmembrane region" description="Helical" evidence="4">
    <location>
        <begin position="78"/>
        <end position="103"/>
    </location>
</feature>
<dbReference type="InterPro" id="IPR041546">
    <property type="entry name" value="ClpA/ClpB_AAA_lid"/>
</dbReference>
<keyword evidence="3 6" id="KW-0067">ATP-binding</keyword>
<keyword evidence="6" id="KW-0378">Hydrolase</keyword>
<evidence type="ECO:0000256" key="1">
    <source>
        <dbReference type="ARBA" id="ARBA00022737"/>
    </source>
</evidence>
<dbReference type="EMBL" id="JAGQKY010000157">
    <property type="protein sequence ID" value="MCA9397827.1"/>
    <property type="molecule type" value="Genomic_DNA"/>
</dbReference>
<dbReference type="GO" id="GO:0016887">
    <property type="term" value="F:ATP hydrolysis activity"/>
    <property type="evidence" value="ECO:0007669"/>
    <property type="project" value="InterPro"/>
</dbReference>
<reference evidence="6" key="1">
    <citation type="submission" date="2020-04" db="EMBL/GenBank/DDBJ databases">
        <authorList>
            <person name="Zhang T."/>
        </authorList>
    </citation>
    <scope>NUCLEOTIDE SEQUENCE</scope>
    <source>
        <strain evidence="6">HKST-UBA02</strain>
    </source>
</reference>
<feature type="domain" description="AAA+ ATPase" evidence="5">
    <location>
        <begin position="264"/>
        <end position="388"/>
    </location>
</feature>
<dbReference type="PANTHER" id="PTHR11638">
    <property type="entry name" value="ATP-DEPENDENT CLP PROTEASE"/>
    <property type="match status" value="1"/>
</dbReference>
<evidence type="ECO:0000256" key="3">
    <source>
        <dbReference type="ARBA" id="ARBA00022840"/>
    </source>
</evidence>
<dbReference type="Proteomes" id="UP000699691">
    <property type="component" value="Unassembled WGS sequence"/>
</dbReference>
<organism evidence="6 7">
    <name type="scientific">candidate division WWE3 bacterium</name>
    <dbReference type="NCBI Taxonomy" id="2053526"/>
    <lineage>
        <taxon>Bacteria</taxon>
        <taxon>Katanobacteria</taxon>
    </lineage>
</organism>
<evidence type="ECO:0000256" key="2">
    <source>
        <dbReference type="ARBA" id="ARBA00022741"/>
    </source>
</evidence>
<dbReference type="Gene3D" id="1.10.8.60">
    <property type="match status" value="1"/>
</dbReference>
<dbReference type="InterPro" id="IPR003593">
    <property type="entry name" value="AAA+_ATPase"/>
</dbReference>
<sequence>MNIIPTIVRYPVWYFVDNYTFWINFYTRTLILLNDSLALKATIKNLFKPYRQDKTVVGFAIGILVRSIFSIVGGVMMAVAFLVLTVAVVVYYAMPVYGFLLVVAISDYWWVNYLGVVLLLVPFVLYLIKEILLVPSLDEEGYPKKWQRKVYHRLELDPEAATKAKESGNFEQFLKEHKLTLTDYEIVREWVSHQEWSKESWKYWQDEHFNRFVGTNLGWVSGWMRESKYFTRDLTQEALRRKVYPWLGMDEIIDRVLTILTRDQHNNILLIGDPGVGKTSVIYAIAKRMNEYGGFSLFDLNISGMLAGGGQQGEFERRLNTTMREFREVQMILIIENVEQLLEAGVAHYFYPALQSGDFPIIATTTHNKLRSVLEEEGTFLNAFEQVSIPEPEIPDVLFILQEKVPTLEAKYKVYISYQAVRATVDLAAQYIIDRAFPTKAIDLLEETCASVHSGRFTAEDGKKTDTVERDHIEKMVTELTGVAVGTVSENEADKLIQLEQILHERVIGQDEAVDEIAAAMRRARSGLASGERPLGSFLFLGPTGVGKTQTAKTFAEIYFGDEDKMVRIDMSEYS</sequence>
<keyword evidence="2" id="KW-0547">Nucleotide-binding</keyword>
<feature type="transmembrane region" description="Helical" evidence="4">
    <location>
        <begin position="55"/>
        <end position="72"/>
    </location>
</feature>